<dbReference type="RefSeq" id="WP_074840365.1">
    <property type="nucleotide sequence ID" value="NZ_CP047056.1"/>
</dbReference>
<dbReference type="Pfam" id="PF04301">
    <property type="entry name" value="BioG"/>
    <property type="match status" value="1"/>
</dbReference>
<evidence type="ECO:0000313" key="2">
    <source>
        <dbReference type="Proteomes" id="UP000243374"/>
    </source>
</evidence>
<keyword evidence="2" id="KW-1185">Reference proteome</keyword>
<accession>A0A662Z9Y7</accession>
<dbReference type="EMBL" id="FOSF01000018">
    <property type="protein sequence ID" value="SFK04906.1"/>
    <property type="molecule type" value="Genomic_DNA"/>
</dbReference>
<protein>
    <submittedName>
        <fullName evidence="1">Biotin synthesis protein BioG</fullName>
    </submittedName>
</protein>
<organism evidence="1 2">
    <name type="scientific">Succinivibrio dextrinosolvens</name>
    <dbReference type="NCBI Taxonomy" id="83771"/>
    <lineage>
        <taxon>Bacteria</taxon>
        <taxon>Pseudomonadati</taxon>
        <taxon>Pseudomonadota</taxon>
        <taxon>Gammaproteobacteria</taxon>
        <taxon>Aeromonadales</taxon>
        <taxon>Succinivibrionaceae</taxon>
        <taxon>Succinivibrio</taxon>
    </lineage>
</organism>
<dbReference type="AlphaFoldDB" id="A0A662Z9Y7"/>
<dbReference type="InterPro" id="IPR029058">
    <property type="entry name" value="AB_hydrolase_fold"/>
</dbReference>
<reference evidence="1 2" key="1">
    <citation type="submission" date="2016-10" db="EMBL/GenBank/DDBJ databases">
        <authorList>
            <person name="Varghese N."/>
            <person name="Submissions S."/>
        </authorList>
    </citation>
    <scope>NUCLEOTIDE SEQUENCE [LARGE SCALE GENOMIC DNA]</scope>
    <source>
        <strain evidence="1 2">22B</strain>
    </source>
</reference>
<dbReference type="Proteomes" id="UP000243374">
    <property type="component" value="Unassembled WGS sequence"/>
</dbReference>
<gene>
    <name evidence="1" type="ORF">SAMN04487865_10182</name>
</gene>
<name>A0A662Z9Y7_9GAMM</name>
<dbReference type="SUPFAM" id="SSF53474">
    <property type="entry name" value="alpha/beta-Hydrolases"/>
    <property type="match status" value="1"/>
</dbReference>
<dbReference type="InterPro" id="IPR007398">
    <property type="entry name" value="BioG"/>
</dbReference>
<evidence type="ECO:0000313" key="1">
    <source>
        <dbReference type="EMBL" id="SFK04906.1"/>
    </source>
</evidence>
<sequence length="218" mass="25150">MKQLFIKQNHSQKLNLIFLGYGQDGAIFDSLKNQECGDIALVYDYENDDFDISLYREYSSINLIAWSMGVMIAPKVLNQYGILDKVVNSSAINGTSEGIDDNYGIPPKIWDATIDALCESAVLKFYRRMCFDPKLYEEYLKHRPQRNIESLKAELIYIREFAKKPNVKNFFYTNAFIGLKDKIIAPANQKKSFSKTATVCQEIECAHYNYELFSKQLL</sequence>
<proteinExistence type="predicted"/>